<dbReference type="InterPro" id="IPR001405">
    <property type="entry name" value="UPF0758"/>
</dbReference>
<dbReference type="GO" id="GO:0006508">
    <property type="term" value="P:proteolysis"/>
    <property type="evidence" value="ECO:0007669"/>
    <property type="project" value="UniProtKB-KW"/>
</dbReference>
<dbReference type="GO" id="GO:0008237">
    <property type="term" value="F:metallopeptidase activity"/>
    <property type="evidence" value="ECO:0007669"/>
    <property type="project" value="UniProtKB-KW"/>
</dbReference>
<dbReference type="Pfam" id="PF04002">
    <property type="entry name" value="RadC"/>
    <property type="match status" value="1"/>
</dbReference>
<proteinExistence type="predicted"/>
<dbReference type="CDD" id="cd08071">
    <property type="entry name" value="MPN_DUF2466"/>
    <property type="match status" value="1"/>
</dbReference>
<evidence type="ECO:0000256" key="1">
    <source>
        <dbReference type="ARBA" id="ARBA00022670"/>
    </source>
</evidence>
<dbReference type="SUPFAM" id="SSF102712">
    <property type="entry name" value="JAB1/MPN domain"/>
    <property type="match status" value="1"/>
</dbReference>
<sequence>MNTIQEIKVSYTSGNRDKVKITNSKDSYELLLSCWSQKIIELQEEFKVLLLNRNHQVLGIYPLSKGGVSGTVVDAKLVFSVALKCNASSIVIAHNHPSGNLKPSEADLRLTKKLKEAGNYLDVKVLDHIILSREGYYSFADESQM</sequence>
<evidence type="ECO:0000256" key="3">
    <source>
        <dbReference type="ARBA" id="ARBA00022801"/>
    </source>
</evidence>
<dbReference type="Gene3D" id="3.40.140.10">
    <property type="entry name" value="Cytidine Deaminase, domain 2"/>
    <property type="match status" value="1"/>
</dbReference>
<dbReference type="PANTHER" id="PTHR30471">
    <property type="entry name" value="DNA REPAIR PROTEIN RADC"/>
    <property type="match status" value="1"/>
</dbReference>
<dbReference type="InterPro" id="IPR037518">
    <property type="entry name" value="MPN"/>
</dbReference>
<keyword evidence="1" id="KW-0645">Protease</keyword>
<evidence type="ECO:0000313" key="8">
    <source>
        <dbReference type="EMBL" id="WXA14554.1"/>
    </source>
</evidence>
<dbReference type="PANTHER" id="PTHR30471:SF3">
    <property type="entry name" value="UPF0758 PROTEIN YEES-RELATED"/>
    <property type="match status" value="1"/>
</dbReference>
<gene>
    <name evidence="8" type="ORF">R3L15_06630</name>
    <name evidence="7" type="ORF">R3L16_00770</name>
</gene>
<evidence type="ECO:0000313" key="9">
    <source>
        <dbReference type="Proteomes" id="UP001368318"/>
    </source>
</evidence>
<dbReference type="GO" id="GO:0046872">
    <property type="term" value="F:metal ion binding"/>
    <property type="evidence" value="ECO:0007669"/>
    <property type="project" value="UniProtKB-KW"/>
</dbReference>
<name>A0AAU6NZL0_9FLAO</name>
<keyword evidence="4" id="KW-0862">Zinc</keyword>
<dbReference type="KEGG" id="mcaa:R3L15_06630"/>
<reference evidence="7 9" key="1">
    <citation type="submission" date="2023-10" db="EMBL/GenBank/DDBJ databases">
        <title>Culture-based analysis of two novel bacteria associated with mangrove crab gills.</title>
        <authorList>
            <person name="Yang X."/>
            <person name="Garuglieri E."/>
            <person name="Van Goethem M.W."/>
            <person name="Fusi M."/>
            <person name="Marasco R."/>
            <person name="Daffonchio D.G."/>
        </authorList>
    </citation>
    <scope>NUCLEOTIDE SEQUENCE [LARGE SCALE GENOMIC DNA]</scope>
    <source>
        <strain evidence="8">UG2-1</strain>
        <strain evidence="7">UG2-2</strain>
        <strain evidence="9">UG2_2</strain>
    </source>
</reference>
<dbReference type="InterPro" id="IPR020891">
    <property type="entry name" value="UPF0758_CS"/>
</dbReference>
<dbReference type="PROSITE" id="PS01302">
    <property type="entry name" value="UPF0758"/>
    <property type="match status" value="1"/>
</dbReference>
<protein>
    <submittedName>
        <fullName evidence="7">JAB domain-containing protein</fullName>
    </submittedName>
</protein>
<evidence type="ECO:0000313" key="7">
    <source>
        <dbReference type="EMBL" id="WXA03022.1"/>
    </source>
</evidence>
<dbReference type="AlphaFoldDB" id="A0AAU6NZL0"/>
<evidence type="ECO:0000256" key="5">
    <source>
        <dbReference type="ARBA" id="ARBA00023049"/>
    </source>
</evidence>
<keyword evidence="5" id="KW-0482">Metalloprotease</keyword>
<feature type="domain" description="MPN" evidence="6">
    <location>
        <begin position="20"/>
        <end position="145"/>
    </location>
</feature>
<organism evidence="7 9">
    <name type="scientific">Mangrovimonas cancribranchiae</name>
    <dbReference type="NCBI Taxonomy" id="3080055"/>
    <lineage>
        <taxon>Bacteria</taxon>
        <taxon>Pseudomonadati</taxon>
        <taxon>Bacteroidota</taxon>
        <taxon>Flavobacteriia</taxon>
        <taxon>Flavobacteriales</taxon>
        <taxon>Flavobacteriaceae</taxon>
        <taxon>Mangrovimonas</taxon>
    </lineage>
</organism>
<keyword evidence="9" id="KW-1185">Reference proteome</keyword>
<keyword evidence="2" id="KW-0479">Metal-binding</keyword>
<dbReference type="PROSITE" id="PS50249">
    <property type="entry name" value="MPN"/>
    <property type="match status" value="1"/>
</dbReference>
<dbReference type="InterPro" id="IPR025657">
    <property type="entry name" value="RadC_JAB"/>
</dbReference>
<accession>A0AAU6NZL0</accession>
<evidence type="ECO:0000256" key="4">
    <source>
        <dbReference type="ARBA" id="ARBA00022833"/>
    </source>
</evidence>
<keyword evidence="3" id="KW-0378">Hydrolase</keyword>
<evidence type="ECO:0000256" key="2">
    <source>
        <dbReference type="ARBA" id="ARBA00022723"/>
    </source>
</evidence>
<dbReference type="EMBL" id="CP136924">
    <property type="protein sequence ID" value="WXA03022.1"/>
    <property type="molecule type" value="Genomic_DNA"/>
</dbReference>
<evidence type="ECO:0000259" key="6">
    <source>
        <dbReference type="PROSITE" id="PS50249"/>
    </source>
</evidence>
<dbReference type="RefSeq" id="WP_338734015.1">
    <property type="nucleotide sequence ID" value="NZ_CP136924.1"/>
</dbReference>
<dbReference type="EMBL" id="CP136925">
    <property type="protein sequence ID" value="WXA14554.1"/>
    <property type="molecule type" value="Genomic_DNA"/>
</dbReference>
<dbReference type="Proteomes" id="UP001368318">
    <property type="component" value="Chromosome"/>
</dbReference>